<comment type="catalytic activity">
    <reaction evidence="9">
        <text>5,6-dihydrouridine(16) in tRNA + NADP(+) = uridine(16) in tRNA + NADPH + H(+)</text>
        <dbReference type="Rhea" id="RHEA:53376"/>
        <dbReference type="Rhea" id="RHEA-COMP:13543"/>
        <dbReference type="Rhea" id="RHEA-COMP:13544"/>
        <dbReference type="ChEBI" id="CHEBI:15378"/>
        <dbReference type="ChEBI" id="CHEBI:57783"/>
        <dbReference type="ChEBI" id="CHEBI:58349"/>
        <dbReference type="ChEBI" id="CHEBI:65315"/>
        <dbReference type="ChEBI" id="CHEBI:74443"/>
    </reaction>
</comment>
<evidence type="ECO:0000256" key="9">
    <source>
        <dbReference type="HAMAP-Rule" id="MF_02043"/>
    </source>
</evidence>
<feature type="site" description="Interacts with tRNA" evidence="9">
    <location>
        <position position="176"/>
    </location>
</feature>
<feature type="site" description="Interacts with tRNA; defines subfamily-specific binding signature" evidence="9">
    <location>
        <position position="271"/>
    </location>
</feature>
<comment type="function">
    <text evidence="9">Catalyzes the synthesis of 5,6-dihydrouridine (D), a modified base found in the D-loop of most tRNAs, via the reduction of the C5-C6 double bond in target uridines. Specifically modifies U16 in tRNAs.</text>
</comment>
<evidence type="ECO:0000256" key="6">
    <source>
        <dbReference type="ARBA" id="ARBA00022857"/>
    </source>
</evidence>
<dbReference type="CDD" id="cd02801">
    <property type="entry name" value="DUS_like_FMN"/>
    <property type="match status" value="1"/>
</dbReference>
<evidence type="ECO:0000256" key="10">
    <source>
        <dbReference type="PIRNR" id="PIRNR006621"/>
    </source>
</evidence>
<sequence length="313" mass="35043">MRVVLAPMEGVADASMRQLLSSCGGYDWCVTEFIRVTDVALPDKVFYKYCPELHEQGLIAGHTPVRVQLLGQHPGPMAENAVRAVELGSHGLDLNFGCPSNTVTGSCGGASMLKAPQSIYDVVSEVRKAIPKQHVVSAKIRLGWENKDDCFDIVQAVQEAGATELTIHARTKLDGYKAPAHWHYIKQVKQQFSIPIIANGEVWNRENYLQCKEASACEDVMIGRGALTIPNLAKVVRGEEAPLSWPGVVELLIRYSQHEITSEKAKYYQSRVKQWLRYLSGYYAEADDLFRNIRVLKDTHSIVEQIRLQQSKF</sequence>
<feature type="active site" description="Proton donor" evidence="9">
    <location>
        <position position="98"/>
    </location>
</feature>
<dbReference type="InterPro" id="IPR042270">
    <property type="entry name" value="DusC_C"/>
</dbReference>
<dbReference type="Gene3D" id="3.20.20.70">
    <property type="entry name" value="Aldolase class I"/>
    <property type="match status" value="1"/>
</dbReference>
<gene>
    <name evidence="9" type="primary">dusC</name>
    <name evidence="12" type="ORF">SNR37_001905</name>
</gene>
<feature type="binding site" evidence="9">
    <location>
        <position position="139"/>
    </location>
    <ligand>
        <name>FMN</name>
        <dbReference type="ChEBI" id="CHEBI:58210"/>
    </ligand>
</feature>
<dbReference type="PANTHER" id="PTHR11082:SF26">
    <property type="entry name" value="TRNA-DIHYDROURIDINE(16) SYNTHASE"/>
    <property type="match status" value="1"/>
</dbReference>
<dbReference type="RefSeq" id="WP_329773992.1">
    <property type="nucleotide sequence ID" value="NZ_JAYDYW010000002.1"/>
</dbReference>
<name>A0ABU7FZH2_9ALTE</name>
<dbReference type="Pfam" id="PF01207">
    <property type="entry name" value="Dus"/>
    <property type="match status" value="1"/>
</dbReference>
<dbReference type="EMBL" id="JAYDYW010000002">
    <property type="protein sequence ID" value="MEE1672576.1"/>
    <property type="molecule type" value="Genomic_DNA"/>
</dbReference>
<comment type="catalytic activity">
    <reaction evidence="9">
        <text>5,6-dihydrouridine(16) in tRNA + NAD(+) = uridine(16) in tRNA + NADH + H(+)</text>
        <dbReference type="Rhea" id="RHEA:53380"/>
        <dbReference type="Rhea" id="RHEA-COMP:13543"/>
        <dbReference type="Rhea" id="RHEA-COMP:13544"/>
        <dbReference type="ChEBI" id="CHEBI:15378"/>
        <dbReference type="ChEBI" id="CHEBI:57540"/>
        <dbReference type="ChEBI" id="CHEBI:57945"/>
        <dbReference type="ChEBI" id="CHEBI:65315"/>
        <dbReference type="ChEBI" id="CHEBI:74443"/>
    </reaction>
</comment>
<evidence type="ECO:0000256" key="1">
    <source>
        <dbReference type="ARBA" id="ARBA00001917"/>
    </source>
</evidence>
<comment type="similarity">
    <text evidence="10">Belongs to the dus family.</text>
</comment>
<evidence type="ECO:0000256" key="3">
    <source>
        <dbReference type="ARBA" id="ARBA00022630"/>
    </source>
</evidence>
<keyword evidence="2 9" id="KW-0820">tRNA-binding</keyword>
<evidence type="ECO:0000256" key="2">
    <source>
        <dbReference type="ARBA" id="ARBA00022555"/>
    </source>
</evidence>
<keyword evidence="7 9" id="KW-0694">RNA-binding</keyword>
<dbReference type="InterPro" id="IPR035587">
    <property type="entry name" value="DUS-like_FMN-bd"/>
</dbReference>
<evidence type="ECO:0000256" key="8">
    <source>
        <dbReference type="ARBA" id="ARBA00023002"/>
    </source>
</evidence>
<comment type="cofactor">
    <cofactor evidence="1 9 10">
        <name>FMN</name>
        <dbReference type="ChEBI" id="CHEBI:58210"/>
    </cofactor>
</comment>
<comment type="caution">
    <text evidence="12">The sequence shown here is derived from an EMBL/GenBank/DDBJ whole genome shotgun (WGS) entry which is preliminary data.</text>
</comment>
<evidence type="ECO:0000313" key="12">
    <source>
        <dbReference type="EMBL" id="MEE1672576.1"/>
    </source>
</evidence>
<feature type="binding site" evidence="9">
    <location>
        <begin position="199"/>
        <end position="201"/>
    </location>
    <ligand>
        <name>FMN</name>
        <dbReference type="ChEBI" id="CHEBI:58210"/>
    </ligand>
</feature>
<feature type="binding site" evidence="9">
    <location>
        <position position="68"/>
    </location>
    <ligand>
        <name>FMN</name>
        <dbReference type="ChEBI" id="CHEBI:58210"/>
    </ligand>
</feature>
<dbReference type="SUPFAM" id="SSF51395">
    <property type="entry name" value="FMN-linked oxidoreductases"/>
    <property type="match status" value="1"/>
</dbReference>
<keyword evidence="13" id="KW-1185">Reference proteome</keyword>
<feature type="domain" description="DUS-like FMN-binding" evidence="11">
    <location>
        <begin position="5"/>
        <end position="291"/>
    </location>
</feature>
<evidence type="ECO:0000256" key="4">
    <source>
        <dbReference type="ARBA" id="ARBA00022643"/>
    </source>
</evidence>
<keyword evidence="3 9" id="KW-0285">Flavoprotein</keyword>
<feature type="site" description="Interacts with tRNA; defines subfamily-specific binding signature" evidence="9">
    <location>
        <position position="273"/>
    </location>
</feature>
<evidence type="ECO:0000256" key="5">
    <source>
        <dbReference type="ARBA" id="ARBA00022694"/>
    </source>
</evidence>
<evidence type="ECO:0000256" key="7">
    <source>
        <dbReference type="ARBA" id="ARBA00022884"/>
    </source>
</evidence>
<dbReference type="PIRSF" id="PIRSF006621">
    <property type="entry name" value="Dus"/>
    <property type="match status" value="1"/>
</dbReference>
<feature type="site" description="Interacts with tRNA" evidence="9">
    <location>
        <position position="95"/>
    </location>
</feature>
<dbReference type="InterPro" id="IPR013785">
    <property type="entry name" value="Aldolase_TIM"/>
</dbReference>
<feature type="site" description="Interacts with tRNA; defines subfamily-specific binding signature" evidence="9">
    <location>
        <position position="35"/>
    </location>
</feature>
<dbReference type="InterPro" id="IPR001269">
    <property type="entry name" value="DUS_fam"/>
</dbReference>
<dbReference type="Proteomes" id="UP001310248">
    <property type="component" value="Unassembled WGS sequence"/>
</dbReference>
<dbReference type="EC" id="1.3.1.-" evidence="9"/>
<feature type="site" description="Interacts with tRNA; defines subfamily-specific binding signature" evidence="9">
    <location>
        <position position="294"/>
    </location>
</feature>
<proteinExistence type="inferred from homology"/>
<keyword evidence="4 9" id="KW-0288">FMN</keyword>
<dbReference type="InterPro" id="IPR018517">
    <property type="entry name" value="tRNA_hU_synthase_CS"/>
</dbReference>
<reference evidence="13" key="1">
    <citation type="submission" date="2023-07" db="EMBL/GenBank/DDBJ databases">
        <title>Draft genome sequence of Agarivorans aestuarii strain ZMCS4, a CAZymes producing bacteria isolated from the marine brown algae Clodostephus spongiosus.</title>
        <authorList>
            <person name="Lorente B."/>
            <person name="Cabral C."/>
            <person name="Frias J."/>
            <person name="Faria J."/>
            <person name="Toubarro D."/>
        </authorList>
    </citation>
    <scope>NUCLEOTIDE SEQUENCE [LARGE SCALE GENOMIC DNA]</scope>
    <source>
        <strain evidence="13">ZMCS4</strain>
    </source>
</reference>
<keyword evidence="6 9" id="KW-0521">NADP</keyword>
<organism evidence="12 13">
    <name type="scientific">Agarivorans aestuarii</name>
    <dbReference type="NCBI Taxonomy" id="1563703"/>
    <lineage>
        <taxon>Bacteria</taxon>
        <taxon>Pseudomonadati</taxon>
        <taxon>Pseudomonadota</taxon>
        <taxon>Gammaproteobacteria</taxon>
        <taxon>Alteromonadales</taxon>
        <taxon>Alteromonadaceae</taxon>
        <taxon>Agarivorans</taxon>
    </lineage>
</organism>
<protein>
    <recommendedName>
        <fullName evidence="9">tRNA-dihydrouridine(16) synthase</fullName>
        <ecNumber evidence="9">1.3.1.-</ecNumber>
    </recommendedName>
    <alternativeName>
        <fullName evidence="9">U16-specific dihydrouridine synthase</fullName>
        <shortName evidence="9">U16-specific Dus</shortName>
    </alternativeName>
    <alternativeName>
        <fullName evidence="9">tRNA-dihydrouridine synthase C</fullName>
    </alternativeName>
</protein>
<accession>A0ABU7FZH2</accession>
<dbReference type="HAMAP" id="MF_02043">
    <property type="entry name" value="DusC_subfam"/>
    <property type="match status" value="1"/>
</dbReference>
<feature type="binding site" evidence="9">
    <location>
        <begin position="223"/>
        <end position="224"/>
    </location>
    <ligand>
        <name>FMN</name>
        <dbReference type="ChEBI" id="CHEBI:58210"/>
    </ligand>
</feature>
<reference evidence="12 13" key="2">
    <citation type="submission" date="2023-12" db="EMBL/GenBank/DDBJ databases">
        <authorList>
            <consortium name="Cladostephus spongiosus"/>
            <person name="Lorente B."/>
            <person name="Cabral C."/>
            <person name="Frias J."/>
            <person name="Faria J."/>
            <person name="Toubarro D."/>
        </authorList>
    </citation>
    <scope>NUCLEOTIDE SEQUENCE [LARGE SCALE GENOMIC DNA]</scope>
    <source>
        <strain evidence="12 13">ZMCS4</strain>
    </source>
</reference>
<dbReference type="PANTHER" id="PTHR11082">
    <property type="entry name" value="TRNA-DIHYDROURIDINE SYNTHASE"/>
    <property type="match status" value="1"/>
</dbReference>
<keyword evidence="5 9" id="KW-0819">tRNA processing</keyword>
<dbReference type="PROSITE" id="PS01136">
    <property type="entry name" value="UPF0034"/>
    <property type="match status" value="1"/>
</dbReference>
<evidence type="ECO:0000259" key="11">
    <source>
        <dbReference type="Pfam" id="PF01207"/>
    </source>
</evidence>
<comment type="similarity">
    <text evidence="9">Belongs to the Dus family. DusC subfamily.</text>
</comment>
<evidence type="ECO:0000313" key="13">
    <source>
        <dbReference type="Proteomes" id="UP001310248"/>
    </source>
</evidence>
<feature type="site" description="Interacts with tRNA" evidence="9">
    <location>
        <position position="278"/>
    </location>
</feature>
<keyword evidence="8 9" id="KW-0560">Oxidoreductase</keyword>
<dbReference type="InterPro" id="IPR032886">
    <property type="entry name" value="DusC"/>
</dbReference>
<dbReference type="Gene3D" id="1.20.225.30">
    <property type="entry name" value="Dihydrouridine synthase, C-terminal recognition domain"/>
    <property type="match status" value="1"/>
</dbReference>